<name>A0A9Y2AHI3_9FIRM</name>
<dbReference type="AlphaFoldDB" id="A0A9Y2AHI3"/>
<keyword evidence="2" id="KW-0812">Transmembrane</keyword>
<dbReference type="PANTHER" id="PTHR30469">
    <property type="entry name" value="MULTIDRUG RESISTANCE PROTEIN MDTA"/>
    <property type="match status" value="1"/>
</dbReference>
<dbReference type="SUPFAM" id="SSF111369">
    <property type="entry name" value="HlyD-like secretion proteins"/>
    <property type="match status" value="1"/>
</dbReference>
<dbReference type="KEGG" id="sgbi:P3F81_08485"/>
<sequence>MRYDLSKLDKKKLVIILILTCVILSGFHFLLNRNEVQKNREVVKPEVLTYTVQRKDMMRRISLYGETIAEANIDIAPKYTGRIKDVRVSLGQVVHKGDVLLVQDTGDLDLSILQNNAASRQAEADAQEAVATYQALYDKVNANYQHDKTNYERYATLYDQGAISKEELEKVSQKMIDSKSALDTLLNQRMAEETPASVESKLAAWEKSQKGEAMLAKQRDDLILYAPRDGVIGYRNAEVGAIAQAGQKVLSLVDNSKIYVDCELSEMDIAAVKVGLPVDINIEALGNTYHGDVIYVSPAADVATKHYIVRIELKNIDAQVLSGMFARTDLYSLQRKQTLTIPKESLMQRNGKEYIFLVDENNKTQEKEVTTGLRNDEEIEILSGVVEGDIIAISNLARLKNNMSINAISQESQVDPS</sequence>
<gene>
    <name evidence="5" type="ORF">P3F81_08485</name>
</gene>
<dbReference type="Proteomes" id="UP001243623">
    <property type="component" value="Chromosome"/>
</dbReference>
<evidence type="ECO:0000313" key="5">
    <source>
        <dbReference type="EMBL" id="WIW69952.1"/>
    </source>
</evidence>
<keyword evidence="6" id="KW-1185">Reference proteome</keyword>
<dbReference type="RefSeq" id="WP_147669734.1">
    <property type="nucleotide sequence ID" value="NZ_CP120678.1"/>
</dbReference>
<dbReference type="InterPro" id="IPR006143">
    <property type="entry name" value="RND_pump_MFP"/>
</dbReference>
<dbReference type="GO" id="GO:1990281">
    <property type="term" value="C:efflux pump complex"/>
    <property type="evidence" value="ECO:0007669"/>
    <property type="project" value="TreeGrafter"/>
</dbReference>
<keyword evidence="2" id="KW-0472">Membrane</keyword>
<organism evidence="5 6">
    <name type="scientific">Selenobaculum gibii</name>
    <dbReference type="NCBI Taxonomy" id="3054208"/>
    <lineage>
        <taxon>Bacteria</taxon>
        <taxon>Bacillati</taxon>
        <taxon>Bacillota</taxon>
        <taxon>Negativicutes</taxon>
        <taxon>Selenomonadales</taxon>
        <taxon>Selenomonadaceae</taxon>
        <taxon>Selenobaculum</taxon>
    </lineage>
</organism>
<dbReference type="Gene3D" id="2.40.420.20">
    <property type="match status" value="1"/>
</dbReference>
<proteinExistence type="inferred from homology"/>
<dbReference type="PANTHER" id="PTHR30469:SF33">
    <property type="entry name" value="SLR1207 PROTEIN"/>
    <property type="match status" value="1"/>
</dbReference>
<comment type="similarity">
    <text evidence="1">Belongs to the membrane fusion protein (MFP) (TC 8.A.1) family.</text>
</comment>
<evidence type="ECO:0000313" key="6">
    <source>
        <dbReference type="Proteomes" id="UP001243623"/>
    </source>
</evidence>
<evidence type="ECO:0000259" key="4">
    <source>
        <dbReference type="Pfam" id="PF25967"/>
    </source>
</evidence>
<dbReference type="EMBL" id="CP120678">
    <property type="protein sequence ID" value="WIW69952.1"/>
    <property type="molecule type" value="Genomic_DNA"/>
</dbReference>
<accession>A0A9Y2AHI3</accession>
<dbReference type="Gene3D" id="2.40.50.100">
    <property type="match status" value="1"/>
</dbReference>
<dbReference type="InterPro" id="IPR058627">
    <property type="entry name" value="MdtA-like_C"/>
</dbReference>
<feature type="domain" description="Multidrug resistance protein MdtA-like C-terminal permuted SH3" evidence="4">
    <location>
        <begin position="338"/>
        <end position="397"/>
    </location>
</feature>
<dbReference type="InterPro" id="IPR058792">
    <property type="entry name" value="Beta-barrel_RND_2"/>
</dbReference>
<keyword evidence="2" id="KW-1133">Transmembrane helix</keyword>
<evidence type="ECO:0000259" key="3">
    <source>
        <dbReference type="Pfam" id="PF25954"/>
    </source>
</evidence>
<feature type="transmembrane region" description="Helical" evidence="2">
    <location>
        <begin position="12"/>
        <end position="31"/>
    </location>
</feature>
<evidence type="ECO:0000256" key="1">
    <source>
        <dbReference type="ARBA" id="ARBA00009477"/>
    </source>
</evidence>
<dbReference type="Pfam" id="PF25954">
    <property type="entry name" value="Beta-barrel_RND_2"/>
    <property type="match status" value="1"/>
</dbReference>
<dbReference type="Gene3D" id="1.10.287.470">
    <property type="entry name" value="Helix hairpin bin"/>
    <property type="match status" value="1"/>
</dbReference>
<dbReference type="Gene3D" id="2.40.30.170">
    <property type="match status" value="1"/>
</dbReference>
<protein>
    <submittedName>
        <fullName evidence="5">Efflux RND transporter periplasmic adaptor subunit</fullName>
    </submittedName>
</protein>
<evidence type="ECO:0000256" key="2">
    <source>
        <dbReference type="SAM" id="Phobius"/>
    </source>
</evidence>
<feature type="domain" description="CusB-like beta-barrel" evidence="3">
    <location>
        <begin position="258"/>
        <end position="330"/>
    </location>
</feature>
<dbReference type="GO" id="GO:0015562">
    <property type="term" value="F:efflux transmembrane transporter activity"/>
    <property type="evidence" value="ECO:0007669"/>
    <property type="project" value="TreeGrafter"/>
</dbReference>
<reference evidence="5" key="1">
    <citation type="submission" date="2023-03" db="EMBL/GenBank/DDBJ databases">
        <title>Selenobaculum gbiensis gen. nov. sp. nov., a new bacterium isolated from the gut microbiota of IBD patient.</title>
        <authorList>
            <person name="Yeo S."/>
            <person name="Park H."/>
            <person name="Huh C.S."/>
        </authorList>
    </citation>
    <scope>NUCLEOTIDE SEQUENCE</scope>
    <source>
        <strain evidence="5">ICN-92133</strain>
    </source>
</reference>
<dbReference type="Pfam" id="PF25967">
    <property type="entry name" value="RND-MFP_C"/>
    <property type="match status" value="1"/>
</dbReference>
<dbReference type="NCBIfam" id="TIGR01730">
    <property type="entry name" value="RND_mfp"/>
    <property type="match status" value="1"/>
</dbReference>